<proteinExistence type="inferred from homology"/>
<comment type="caution">
    <text evidence="6">The sequence shown here is derived from an EMBL/GenBank/DDBJ whole genome shotgun (WGS) entry which is preliminary data.</text>
</comment>
<dbReference type="PRINTS" id="PR00260">
    <property type="entry name" value="CHEMTRNSDUCR"/>
</dbReference>
<evidence type="ECO:0000256" key="3">
    <source>
        <dbReference type="PROSITE-ProRule" id="PRU00284"/>
    </source>
</evidence>
<keyword evidence="1 3" id="KW-0807">Transducer</keyword>
<evidence type="ECO:0000256" key="2">
    <source>
        <dbReference type="ARBA" id="ARBA00029447"/>
    </source>
</evidence>
<dbReference type="Pfam" id="PF00015">
    <property type="entry name" value="MCPsignal"/>
    <property type="match status" value="1"/>
</dbReference>
<keyword evidence="4" id="KW-0812">Transmembrane</keyword>
<dbReference type="PANTHER" id="PTHR32089">
    <property type="entry name" value="METHYL-ACCEPTING CHEMOTAXIS PROTEIN MCPB"/>
    <property type="match status" value="1"/>
</dbReference>
<dbReference type="PROSITE" id="PS50111">
    <property type="entry name" value="CHEMOTAXIS_TRANSDUC_2"/>
    <property type="match status" value="1"/>
</dbReference>
<evidence type="ECO:0000313" key="7">
    <source>
        <dbReference type="Proteomes" id="UP000643810"/>
    </source>
</evidence>
<feature type="domain" description="Methyl-accepting transducer" evidence="5">
    <location>
        <begin position="215"/>
        <end position="465"/>
    </location>
</feature>
<accession>A0ABR7GJ12</accession>
<dbReference type="SMART" id="SM00283">
    <property type="entry name" value="MA"/>
    <property type="match status" value="1"/>
</dbReference>
<dbReference type="EMBL" id="JACOPG010000005">
    <property type="protein sequence ID" value="MBC5687273.1"/>
    <property type="molecule type" value="Genomic_DNA"/>
</dbReference>
<dbReference type="Proteomes" id="UP000643810">
    <property type="component" value="Unassembled WGS sequence"/>
</dbReference>
<feature type="transmembrane region" description="Helical" evidence="4">
    <location>
        <begin position="151"/>
        <end position="173"/>
    </location>
</feature>
<comment type="similarity">
    <text evidence="2">Belongs to the methyl-accepting chemotaxis (MCP) protein family.</text>
</comment>
<keyword evidence="4" id="KW-0472">Membrane</keyword>
<dbReference type="InterPro" id="IPR004090">
    <property type="entry name" value="Chemotax_Me-accpt_rcpt"/>
</dbReference>
<feature type="transmembrane region" description="Helical" evidence="4">
    <location>
        <begin position="119"/>
        <end position="139"/>
    </location>
</feature>
<reference evidence="6 7" key="1">
    <citation type="submission" date="2020-08" db="EMBL/GenBank/DDBJ databases">
        <title>Genome public.</title>
        <authorList>
            <person name="Liu C."/>
            <person name="Sun Q."/>
        </authorList>
    </citation>
    <scope>NUCLEOTIDE SEQUENCE [LARGE SCALE GENOMIC DNA]</scope>
    <source>
        <strain evidence="6 7">NSJ-9</strain>
    </source>
</reference>
<dbReference type="PANTHER" id="PTHR32089:SF112">
    <property type="entry name" value="LYSOZYME-LIKE PROTEIN-RELATED"/>
    <property type="match status" value="1"/>
</dbReference>
<gene>
    <name evidence="6" type="ORF">H8R94_11800</name>
</gene>
<evidence type="ECO:0000259" key="5">
    <source>
        <dbReference type="PROSITE" id="PS50111"/>
    </source>
</evidence>
<feature type="transmembrane region" description="Helical" evidence="4">
    <location>
        <begin position="20"/>
        <end position="41"/>
    </location>
</feature>
<name>A0ABR7GJ12_9FIRM</name>
<sequence length="496" mass="54315">MGFKYADQEEQLKRANRFLVSGYLIFYAILMIIMWACYFVGIRSKGLTMMVSGIVLVSCIAIFLLSRKFLTSQKLKMMALPFLLVVCYVTGFAFTQGFIQLLGIFPLVGCVLFFDKKFSLISGIAYAVMEVLVTTAKIVQHINLEGDSALNQIFVLVICLVLLVLLYCVTSIAEQFNKDTLGEVHEKNAKMQTMLDDVIGVATEVRKGTESAMDIVNDLNGSSEVVNGAMKNISESTLSTAENIQTQTTMTANIQQSIEDTLTSSETMVEIAKQSGQINRQSMDVMNRLKEQSQVISNTNQDVAKAMEALQAKTEEVRNIADTILGISSQTNLLALNASIESARAGEAGRGFAVVADEIRQLAERTKQETEEISKISDDLTENATRAANAVSQSVSATDAQDVMITEASESFEAMNDNVTELITHIENIDDRLSRLSEANNQIVDNITNLSATTEEVTASSNQAAELSNANMENAESAKNQLTGVLDVSHQLDKYL</sequence>
<dbReference type="Gene3D" id="1.10.287.950">
    <property type="entry name" value="Methyl-accepting chemotaxis protein"/>
    <property type="match status" value="1"/>
</dbReference>
<dbReference type="InterPro" id="IPR004089">
    <property type="entry name" value="MCPsignal_dom"/>
</dbReference>
<keyword evidence="7" id="KW-1185">Reference proteome</keyword>
<feature type="transmembrane region" description="Helical" evidence="4">
    <location>
        <begin position="47"/>
        <end position="66"/>
    </location>
</feature>
<evidence type="ECO:0000256" key="1">
    <source>
        <dbReference type="ARBA" id="ARBA00023224"/>
    </source>
</evidence>
<evidence type="ECO:0000313" key="6">
    <source>
        <dbReference type="EMBL" id="MBC5687273.1"/>
    </source>
</evidence>
<feature type="transmembrane region" description="Helical" evidence="4">
    <location>
        <begin position="78"/>
        <end position="99"/>
    </location>
</feature>
<dbReference type="RefSeq" id="WP_186854738.1">
    <property type="nucleotide sequence ID" value="NZ_JACOPG010000005.1"/>
</dbReference>
<protein>
    <recommendedName>
        <fullName evidence="5">Methyl-accepting transducer domain-containing protein</fullName>
    </recommendedName>
</protein>
<keyword evidence="4" id="KW-1133">Transmembrane helix</keyword>
<organism evidence="6 7">
    <name type="scientific">Roseburia lenta</name>
    <dbReference type="NCBI Taxonomy" id="2763061"/>
    <lineage>
        <taxon>Bacteria</taxon>
        <taxon>Bacillati</taxon>
        <taxon>Bacillota</taxon>
        <taxon>Clostridia</taxon>
        <taxon>Lachnospirales</taxon>
        <taxon>Lachnospiraceae</taxon>
        <taxon>Roseburia</taxon>
    </lineage>
</organism>
<evidence type="ECO:0000256" key="4">
    <source>
        <dbReference type="SAM" id="Phobius"/>
    </source>
</evidence>
<dbReference type="SUPFAM" id="SSF58104">
    <property type="entry name" value="Methyl-accepting chemotaxis protein (MCP) signaling domain"/>
    <property type="match status" value="1"/>
</dbReference>